<keyword evidence="1" id="KW-0812">Transmembrane</keyword>
<dbReference type="Proteomes" id="UP000178735">
    <property type="component" value="Unassembled WGS sequence"/>
</dbReference>
<sequence length="230" mass="25753">MNSTLKFKIFGRPVAWYFWSLLLFGGIVQISGIYLSRNGFLDGYFSEFANAGRIDADKPGGLLPQKYYFISGPVFSANPKDAAPMIFYLESVKSKGPKRSWHRGGDKAPNFFMGAKKKIVIVPQEPFSDTFLYRKDDGPWRREFFEDGTRGVSVRRAGFSSGQILTVFGKALSANALYAEKVLCCTAGEFIADISKKSEEDKKNEPLALVIGIIFIFTGFKNLRKISYIS</sequence>
<keyword evidence="1" id="KW-0472">Membrane</keyword>
<organism evidence="2 3">
    <name type="scientific">Candidatus Wallbacteria bacterium GWC2_49_35</name>
    <dbReference type="NCBI Taxonomy" id="1817813"/>
    <lineage>
        <taxon>Bacteria</taxon>
        <taxon>Candidatus Walliibacteriota</taxon>
    </lineage>
</organism>
<name>A0A1F7X0Q8_9BACT</name>
<comment type="caution">
    <text evidence="2">The sequence shown here is derived from an EMBL/GenBank/DDBJ whole genome shotgun (WGS) entry which is preliminary data.</text>
</comment>
<evidence type="ECO:0000313" key="2">
    <source>
        <dbReference type="EMBL" id="OGM08299.1"/>
    </source>
</evidence>
<proteinExistence type="predicted"/>
<keyword evidence="1" id="KW-1133">Transmembrane helix</keyword>
<evidence type="ECO:0000256" key="1">
    <source>
        <dbReference type="SAM" id="Phobius"/>
    </source>
</evidence>
<dbReference type="STRING" id="1817813.A2008_09600"/>
<dbReference type="EMBL" id="MGFH01000019">
    <property type="protein sequence ID" value="OGM08299.1"/>
    <property type="molecule type" value="Genomic_DNA"/>
</dbReference>
<feature type="transmembrane region" description="Helical" evidence="1">
    <location>
        <begin position="16"/>
        <end position="35"/>
    </location>
</feature>
<dbReference type="AlphaFoldDB" id="A0A1F7X0Q8"/>
<gene>
    <name evidence="2" type="ORF">A2008_09600</name>
</gene>
<reference evidence="2 3" key="1">
    <citation type="journal article" date="2016" name="Nat. Commun.">
        <title>Thousands of microbial genomes shed light on interconnected biogeochemical processes in an aquifer system.</title>
        <authorList>
            <person name="Anantharaman K."/>
            <person name="Brown C.T."/>
            <person name="Hug L.A."/>
            <person name="Sharon I."/>
            <person name="Castelle C.J."/>
            <person name="Probst A.J."/>
            <person name="Thomas B.C."/>
            <person name="Singh A."/>
            <person name="Wilkins M.J."/>
            <person name="Karaoz U."/>
            <person name="Brodie E.L."/>
            <person name="Williams K.H."/>
            <person name="Hubbard S.S."/>
            <person name="Banfield J.F."/>
        </authorList>
    </citation>
    <scope>NUCLEOTIDE SEQUENCE [LARGE SCALE GENOMIC DNA]</scope>
</reference>
<evidence type="ECO:0000313" key="3">
    <source>
        <dbReference type="Proteomes" id="UP000178735"/>
    </source>
</evidence>
<protein>
    <submittedName>
        <fullName evidence="2">Uncharacterized protein</fullName>
    </submittedName>
</protein>
<accession>A0A1F7X0Q8</accession>